<gene>
    <name evidence="1" type="ORF">LMG3431_00068</name>
</gene>
<dbReference type="AlphaFoldDB" id="A0A6S6YK12"/>
<keyword evidence="2" id="KW-1185">Reference proteome</keyword>
<dbReference type="Proteomes" id="UP000494108">
    <property type="component" value="Unassembled WGS sequence"/>
</dbReference>
<name>A0A6S6YK12_9BURK</name>
<organism evidence="1 2">
    <name type="scientific">Achromobacter pestifer</name>
    <dbReference type="NCBI Taxonomy" id="1353889"/>
    <lineage>
        <taxon>Bacteria</taxon>
        <taxon>Pseudomonadati</taxon>
        <taxon>Pseudomonadota</taxon>
        <taxon>Betaproteobacteria</taxon>
        <taxon>Burkholderiales</taxon>
        <taxon>Alcaligenaceae</taxon>
        <taxon>Achromobacter</taxon>
    </lineage>
</organism>
<sequence>MFRFIGFDQEKPTEQFTNVAQDIWDDHPQLEEIGIPKAVITRMMFALGRESFGANSLQVAASLKALGDHVAAQAGHVVRNAHNKALAEDFLGGARKKVLETFVWDLTDVPQPGVILPDCGVIAITSTGEPLPLMLADPDKLVGVVAPISSRRLLLGRTHSENPFDMEAINRQLAACSDEFFIAASDAREFVALLDLISRRSRVVIDEALVDAFKDYEPAPSREASELQPPKEVSSIQTKQENFGGFGYQITFSGCGDEESIQPVSTKVQYLVSTLSSLIPLSRLDGITFAADYPAALMELDRGIPGIRPPTTVPPSEGVGIAQAPLVMRGGIVKARVIAQASVGLGLVSQDAEQITSAVYTLAHQLALVAMVHYTDSALPGTLLQPVTGALNQLLYGAVSAAPDSYFAGRFSAPYAPDYTTQIYRELVLEAHRRLQEAIPSQRLAYRFHGDMGRLLEAILPLVRSFLHHAATMAGHCAGLDPPLAVAGTEWAQELERGGLGAWLVTFQNDLEKFAGRVGEWQSFNEFYDFTKHAERILWQFQIIPWEKENGEVYVTIPLAVDAHALQLIEATTAKDAKPQSDLPD</sequence>
<evidence type="ECO:0000313" key="2">
    <source>
        <dbReference type="Proteomes" id="UP000494108"/>
    </source>
</evidence>
<protein>
    <submittedName>
        <fullName evidence="1">Uncharacterized protein</fullName>
    </submittedName>
</protein>
<accession>A0A6S6YK12</accession>
<proteinExistence type="predicted"/>
<reference evidence="1 2" key="1">
    <citation type="submission" date="2020-04" db="EMBL/GenBank/DDBJ databases">
        <authorList>
            <person name="De Canck E."/>
        </authorList>
    </citation>
    <scope>NUCLEOTIDE SEQUENCE [LARGE SCALE GENOMIC DNA]</scope>
    <source>
        <strain evidence="1 2">LMG 3431</strain>
    </source>
</reference>
<dbReference type="EMBL" id="CADIJX010000001">
    <property type="protein sequence ID" value="CAB3624793.1"/>
    <property type="molecule type" value="Genomic_DNA"/>
</dbReference>
<evidence type="ECO:0000313" key="1">
    <source>
        <dbReference type="EMBL" id="CAB3624793.1"/>
    </source>
</evidence>